<evidence type="ECO:0000259" key="5">
    <source>
        <dbReference type="PROSITE" id="PS50931"/>
    </source>
</evidence>
<name>A0ABQ2YQC5_9GAMM</name>
<organism evidence="6 7">
    <name type="scientific">Litchfieldella qijiaojingensis</name>
    <dbReference type="NCBI Taxonomy" id="980347"/>
    <lineage>
        <taxon>Bacteria</taxon>
        <taxon>Pseudomonadati</taxon>
        <taxon>Pseudomonadota</taxon>
        <taxon>Gammaproteobacteria</taxon>
        <taxon>Oceanospirillales</taxon>
        <taxon>Halomonadaceae</taxon>
        <taxon>Litchfieldella</taxon>
    </lineage>
</organism>
<evidence type="ECO:0000256" key="3">
    <source>
        <dbReference type="ARBA" id="ARBA00023125"/>
    </source>
</evidence>
<dbReference type="Pfam" id="PF00126">
    <property type="entry name" value="HTH_1"/>
    <property type="match status" value="1"/>
</dbReference>
<dbReference type="PANTHER" id="PTHR30537">
    <property type="entry name" value="HTH-TYPE TRANSCRIPTIONAL REGULATOR"/>
    <property type="match status" value="1"/>
</dbReference>
<dbReference type="SUPFAM" id="SSF53850">
    <property type="entry name" value="Periplasmic binding protein-like II"/>
    <property type="match status" value="1"/>
</dbReference>
<evidence type="ECO:0000313" key="7">
    <source>
        <dbReference type="Proteomes" id="UP000653056"/>
    </source>
</evidence>
<dbReference type="SUPFAM" id="SSF46785">
    <property type="entry name" value="Winged helix' DNA-binding domain"/>
    <property type="match status" value="1"/>
</dbReference>
<keyword evidence="3" id="KW-0238">DNA-binding</keyword>
<dbReference type="CDD" id="cd08422">
    <property type="entry name" value="PBP2_CrgA_like"/>
    <property type="match status" value="1"/>
</dbReference>
<keyword evidence="2" id="KW-0805">Transcription regulation</keyword>
<dbReference type="InterPro" id="IPR058163">
    <property type="entry name" value="LysR-type_TF_proteobact-type"/>
</dbReference>
<protein>
    <submittedName>
        <fullName evidence="6">Transcriptional regulator</fullName>
    </submittedName>
</protein>
<dbReference type="Gene3D" id="1.10.10.10">
    <property type="entry name" value="Winged helix-like DNA-binding domain superfamily/Winged helix DNA-binding domain"/>
    <property type="match status" value="1"/>
</dbReference>
<evidence type="ECO:0000313" key="6">
    <source>
        <dbReference type="EMBL" id="GGX89155.1"/>
    </source>
</evidence>
<evidence type="ECO:0000256" key="4">
    <source>
        <dbReference type="ARBA" id="ARBA00023163"/>
    </source>
</evidence>
<dbReference type="InterPro" id="IPR005119">
    <property type="entry name" value="LysR_subst-bd"/>
</dbReference>
<dbReference type="RefSeq" id="WP_189467900.1">
    <property type="nucleotide sequence ID" value="NZ_BMXS01000006.1"/>
</dbReference>
<feature type="domain" description="HTH lysR-type" evidence="5">
    <location>
        <begin position="1"/>
        <end position="59"/>
    </location>
</feature>
<dbReference type="EMBL" id="BMXS01000006">
    <property type="protein sequence ID" value="GGX89155.1"/>
    <property type="molecule type" value="Genomic_DNA"/>
</dbReference>
<proteinExistence type="inferred from homology"/>
<dbReference type="InterPro" id="IPR000847">
    <property type="entry name" value="LysR_HTH_N"/>
</dbReference>
<dbReference type="Proteomes" id="UP000653056">
    <property type="component" value="Unassembled WGS sequence"/>
</dbReference>
<evidence type="ECO:0000256" key="1">
    <source>
        <dbReference type="ARBA" id="ARBA00009437"/>
    </source>
</evidence>
<dbReference type="InterPro" id="IPR036388">
    <property type="entry name" value="WH-like_DNA-bd_sf"/>
</dbReference>
<dbReference type="PROSITE" id="PS50931">
    <property type="entry name" value="HTH_LYSR"/>
    <property type="match status" value="1"/>
</dbReference>
<dbReference type="InterPro" id="IPR036390">
    <property type="entry name" value="WH_DNA-bd_sf"/>
</dbReference>
<comment type="caution">
    <text evidence="6">The sequence shown here is derived from an EMBL/GenBank/DDBJ whole genome shotgun (WGS) entry which is preliminary data.</text>
</comment>
<dbReference type="Pfam" id="PF03466">
    <property type="entry name" value="LysR_substrate"/>
    <property type="match status" value="1"/>
</dbReference>
<dbReference type="PANTHER" id="PTHR30537:SF35">
    <property type="entry name" value="TRANSCRIPTIONAL REGULATORY PROTEIN"/>
    <property type="match status" value="1"/>
</dbReference>
<keyword evidence="4" id="KW-0804">Transcription</keyword>
<evidence type="ECO:0000256" key="2">
    <source>
        <dbReference type="ARBA" id="ARBA00023015"/>
    </source>
</evidence>
<reference evidence="7" key="1">
    <citation type="journal article" date="2019" name="Int. J. Syst. Evol. Microbiol.">
        <title>The Global Catalogue of Microorganisms (GCM) 10K type strain sequencing project: providing services to taxonomists for standard genome sequencing and annotation.</title>
        <authorList>
            <consortium name="The Broad Institute Genomics Platform"/>
            <consortium name="The Broad Institute Genome Sequencing Center for Infectious Disease"/>
            <person name="Wu L."/>
            <person name="Ma J."/>
        </authorList>
    </citation>
    <scope>NUCLEOTIDE SEQUENCE [LARGE SCALE GENOMIC DNA]</scope>
    <source>
        <strain evidence="7">KCTC 22228</strain>
    </source>
</reference>
<dbReference type="Gene3D" id="3.40.190.290">
    <property type="match status" value="1"/>
</dbReference>
<sequence length="314" mass="34666">MDRFTAMQVFVAVTERGSVTAAAEALDMSRAMASRYLESLERWLGARLLHRTTRRIALTDAGHEALSRCRQMLDLADEVQLAAGARGVEPKGRLRIATSQSFAQAWLAEAVAEFLEGHPQAQVELLVLERAVNLVEERVDLAVRITNQLDESLVARRLCSCRSVLCASPGYVERHGVPQTPEGLAEHASVAHAYVSRSEICLRREGRSVAVPVRGRLSSNETGVVRVAALAGAGIAMLPTYFVADDLRQGRLVRVMPTWEPEPLGIHAVYLSRRYQPLLLRAMIDFLVERLGGDVAPWDRDIDTYWATHTGTSS</sequence>
<accession>A0ABQ2YQC5</accession>
<gene>
    <name evidence="6" type="ORF">GCM10007160_15640</name>
</gene>
<comment type="similarity">
    <text evidence="1">Belongs to the LysR transcriptional regulatory family.</text>
</comment>
<keyword evidence="7" id="KW-1185">Reference proteome</keyword>